<evidence type="ECO:0000313" key="1">
    <source>
        <dbReference type="EMBL" id="RAL50583.1"/>
    </source>
</evidence>
<gene>
    <name evidence="1" type="ORF">DM860_014525</name>
</gene>
<dbReference type="Proteomes" id="UP000249390">
    <property type="component" value="Unassembled WGS sequence"/>
</dbReference>
<sequence length="72" mass="7783">MVICSLEPCTSTAMQVDKVGIITLDNDVNKDPATYELVVTNKEEENGPLALAKIIKKKTTMTSADLAAPLYL</sequence>
<evidence type="ECO:0000313" key="2">
    <source>
        <dbReference type="Proteomes" id="UP000249390"/>
    </source>
</evidence>
<dbReference type="AlphaFoldDB" id="A0A328E2A9"/>
<organism evidence="1 2">
    <name type="scientific">Cuscuta australis</name>
    <dbReference type="NCBI Taxonomy" id="267555"/>
    <lineage>
        <taxon>Eukaryota</taxon>
        <taxon>Viridiplantae</taxon>
        <taxon>Streptophyta</taxon>
        <taxon>Embryophyta</taxon>
        <taxon>Tracheophyta</taxon>
        <taxon>Spermatophyta</taxon>
        <taxon>Magnoliopsida</taxon>
        <taxon>eudicotyledons</taxon>
        <taxon>Gunneridae</taxon>
        <taxon>Pentapetalae</taxon>
        <taxon>asterids</taxon>
        <taxon>lamiids</taxon>
        <taxon>Solanales</taxon>
        <taxon>Convolvulaceae</taxon>
        <taxon>Cuscuteae</taxon>
        <taxon>Cuscuta</taxon>
        <taxon>Cuscuta subgen. Grammica</taxon>
        <taxon>Cuscuta sect. Cleistogrammica</taxon>
    </lineage>
</organism>
<dbReference type="EMBL" id="NQVE01000058">
    <property type="protein sequence ID" value="RAL50583.1"/>
    <property type="molecule type" value="Genomic_DNA"/>
</dbReference>
<keyword evidence="2" id="KW-1185">Reference proteome</keyword>
<proteinExistence type="predicted"/>
<comment type="caution">
    <text evidence="1">The sequence shown here is derived from an EMBL/GenBank/DDBJ whole genome shotgun (WGS) entry which is preliminary data.</text>
</comment>
<protein>
    <submittedName>
        <fullName evidence="1">Uncharacterized protein</fullName>
    </submittedName>
</protein>
<reference evidence="1 2" key="1">
    <citation type="submission" date="2018-06" db="EMBL/GenBank/DDBJ databases">
        <title>The Genome of Cuscuta australis (Dodder) Provides Insight into the Evolution of Plant Parasitism.</title>
        <authorList>
            <person name="Liu H."/>
        </authorList>
    </citation>
    <scope>NUCLEOTIDE SEQUENCE [LARGE SCALE GENOMIC DNA]</scope>
    <source>
        <strain evidence="2">cv. Yunnan</strain>
        <tissue evidence="1">Vines</tissue>
    </source>
</reference>
<accession>A0A328E2A9</accession>
<name>A0A328E2A9_9ASTE</name>